<dbReference type="Pfam" id="PF08349">
    <property type="entry name" value="DUF1722"/>
    <property type="match status" value="1"/>
</dbReference>
<dbReference type="KEGG" id="kge:TQ33_0199"/>
<protein>
    <recommendedName>
        <fullName evidence="1">DUF1722 domain-containing protein</fullName>
    </recommendedName>
</protein>
<evidence type="ECO:0000313" key="3">
    <source>
        <dbReference type="Proteomes" id="UP000034071"/>
    </source>
</evidence>
<proteinExistence type="predicted"/>
<feature type="domain" description="DUF1722" evidence="1">
    <location>
        <begin position="191"/>
        <end position="307"/>
    </location>
</feature>
<organism evidence="2 3">
    <name type="scientific">Kangiella geojedonensis</name>
    <dbReference type="NCBI Taxonomy" id="914150"/>
    <lineage>
        <taxon>Bacteria</taxon>
        <taxon>Pseudomonadati</taxon>
        <taxon>Pseudomonadota</taxon>
        <taxon>Gammaproteobacteria</taxon>
        <taxon>Kangiellales</taxon>
        <taxon>Kangiellaceae</taxon>
        <taxon>Kangiella</taxon>
    </lineage>
</organism>
<dbReference type="STRING" id="914150.TQ33_0199"/>
<dbReference type="Pfam" id="PF04463">
    <property type="entry name" value="2-thiour_desulf"/>
    <property type="match status" value="1"/>
</dbReference>
<dbReference type="PATRIC" id="fig|914150.5.peg.203"/>
<evidence type="ECO:0000259" key="1">
    <source>
        <dbReference type="Pfam" id="PF08349"/>
    </source>
</evidence>
<dbReference type="EMBL" id="CP010975">
    <property type="protein sequence ID" value="AKE51190.1"/>
    <property type="molecule type" value="Genomic_DNA"/>
</dbReference>
<evidence type="ECO:0000313" key="2">
    <source>
        <dbReference type="EMBL" id="AKE51190.1"/>
    </source>
</evidence>
<accession>A0A0F6TP36</accession>
<name>A0A0F6TP36_9GAMM</name>
<dbReference type="RefSeq" id="WP_046560408.1">
    <property type="nucleotide sequence ID" value="NZ_CP010975.1"/>
</dbReference>
<dbReference type="OrthoDB" id="495783at2"/>
<dbReference type="HOGENOM" id="CLU_076318_0_0_6"/>
<gene>
    <name evidence="2" type="ORF">TQ33_0199</name>
</gene>
<dbReference type="AlphaFoldDB" id="A0A0F6TP36"/>
<sequence length="316" mass="36247">MNKIPIAISSCLLGNKVRFDAGHKQSKYCLNTLSDWFEYQPICPEMGIGMPAPRPPIRLIEDDDKEIRVVQVDDHSYDVTDELKAFAKEKLNELDDVCGYIVIRNSPSCGMERVKVYHQNGNPAGRSDRGVYINEIMNERPELPVEEEGRLQDPKLRENFITRVFAYQDFKDQVKVSPSVDALVKFHSRYKYLVMAHSYAGYKKLGRLVANNDGLELDELVITYEKELMQVLQKLANAKSHSNVLYHILGYLKEDLAPAAKQELINVIEQYRQGIVTLIAPITLINHYINQYGNEYIAKQAYLNPHPVELGLRNYL</sequence>
<dbReference type="PIRSF" id="PIRSF037004">
    <property type="entry name" value="UCP037004"/>
    <property type="match status" value="1"/>
</dbReference>
<dbReference type="PANTHER" id="PTHR30087:SF0">
    <property type="entry name" value="INNER MEMBRANE PROTEIN"/>
    <property type="match status" value="1"/>
</dbReference>
<dbReference type="InterPro" id="IPR017087">
    <property type="entry name" value="UCP037004"/>
</dbReference>
<reference evidence="2 3" key="1">
    <citation type="submission" date="2015-02" db="EMBL/GenBank/DDBJ databases">
        <title>Complete genome sequence of Kangiella geojedonensis strain YCS-5T.</title>
        <authorList>
            <person name="Kim K.M."/>
        </authorList>
    </citation>
    <scope>NUCLEOTIDE SEQUENCE [LARGE SCALE GENOMIC DNA]</scope>
    <source>
        <strain evidence="2 3">YCS-5</strain>
    </source>
</reference>
<dbReference type="InterPro" id="IPR007553">
    <property type="entry name" value="2-thiour_desulf"/>
</dbReference>
<dbReference type="PANTHER" id="PTHR30087">
    <property type="entry name" value="INNER MEMBRANE PROTEIN"/>
    <property type="match status" value="1"/>
</dbReference>
<dbReference type="Proteomes" id="UP000034071">
    <property type="component" value="Chromosome"/>
</dbReference>
<dbReference type="InterPro" id="IPR013560">
    <property type="entry name" value="DUF1722"/>
</dbReference>
<keyword evidence="3" id="KW-1185">Reference proteome</keyword>